<keyword evidence="2" id="KW-1185">Reference proteome</keyword>
<dbReference type="OrthoDB" id="3696645at2"/>
<comment type="caution">
    <text evidence="1">The sequence shown here is derived from an EMBL/GenBank/DDBJ whole genome shotgun (WGS) entry which is preliminary data.</text>
</comment>
<evidence type="ECO:0000313" key="2">
    <source>
        <dbReference type="Proteomes" id="UP000298860"/>
    </source>
</evidence>
<organism evidence="1 2">
    <name type="scientific">Gandjariella thermophila</name>
    <dbReference type="NCBI Taxonomy" id="1931992"/>
    <lineage>
        <taxon>Bacteria</taxon>
        <taxon>Bacillati</taxon>
        <taxon>Actinomycetota</taxon>
        <taxon>Actinomycetes</taxon>
        <taxon>Pseudonocardiales</taxon>
        <taxon>Pseudonocardiaceae</taxon>
        <taxon>Gandjariella</taxon>
    </lineage>
</organism>
<dbReference type="RefSeq" id="WP_137812303.1">
    <property type="nucleotide sequence ID" value="NZ_BJFL01000002.1"/>
</dbReference>
<protein>
    <submittedName>
        <fullName evidence="1">Uncharacterized protein</fullName>
    </submittedName>
</protein>
<dbReference type="EMBL" id="BJFL01000002">
    <property type="protein sequence ID" value="GDY29149.1"/>
    <property type="molecule type" value="Genomic_DNA"/>
</dbReference>
<dbReference type="Proteomes" id="UP000298860">
    <property type="component" value="Unassembled WGS sequence"/>
</dbReference>
<name>A0A4D4J3E5_9PSEU</name>
<accession>A0A4D4J3E5</accession>
<gene>
    <name evidence="1" type="ORF">GTS_07820</name>
</gene>
<proteinExistence type="predicted"/>
<reference evidence="2" key="1">
    <citation type="submission" date="2019-04" db="EMBL/GenBank/DDBJ databases">
        <title>Draft genome sequence of Pseudonocardiaceae bacterium SL3-2-4.</title>
        <authorList>
            <person name="Ningsih F."/>
            <person name="Yokota A."/>
            <person name="Sakai Y."/>
            <person name="Nanatani K."/>
            <person name="Yabe S."/>
            <person name="Oetari A."/>
            <person name="Sjamsuridzal W."/>
        </authorList>
    </citation>
    <scope>NUCLEOTIDE SEQUENCE [LARGE SCALE GENOMIC DNA]</scope>
    <source>
        <strain evidence="2">SL3-2-4</strain>
    </source>
</reference>
<dbReference type="AlphaFoldDB" id="A0A4D4J3E5"/>
<sequence>MADVISLRLYRKNRLTPAAEPRMPEPAQLYALIGLALLLHAPVSRTDACGQCGQPWPCPQVRLACRLRDGF</sequence>
<evidence type="ECO:0000313" key="1">
    <source>
        <dbReference type="EMBL" id="GDY29149.1"/>
    </source>
</evidence>